<evidence type="ECO:0000256" key="4">
    <source>
        <dbReference type="ARBA" id="ARBA00022692"/>
    </source>
</evidence>
<comment type="subcellular location">
    <subcellularLocation>
        <location evidence="1">Cell membrane</location>
        <topology evidence="1">Multi-pass membrane protein</topology>
    </subcellularLocation>
</comment>
<evidence type="ECO:0000256" key="1">
    <source>
        <dbReference type="ARBA" id="ARBA00004651"/>
    </source>
</evidence>
<evidence type="ECO:0000256" key="5">
    <source>
        <dbReference type="ARBA" id="ARBA00022725"/>
    </source>
</evidence>
<evidence type="ECO:0000256" key="8">
    <source>
        <dbReference type="ARBA" id="ARBA00023136"/>
    </source>
</evidence>
<reference evidence="15" key="1">
    <citation type="submission" date="2025-08" db="UniProtKB">
        <authorList>
            <consortium name="Ensembl"/>
        </authorList>
    </citation>
    <scope>IDENTIFICATION</scope>
</reference>
<name>A0A8C4ZUU2_GADMO</name>
<dbReference type="SUPFAM" id="SSF81321">
    <property type="entry name" value="Family A G protein-coupled receptor-like"/>
    <property type="match status" value="1"/>
</dbReference>
<evidence type="ECO:0000256" key="12">
    <source>
        <dbReference type="ARBA" id="ARBA00023224"/>
    </source>
</evidence>
<sequence>MENLTFNADIFFLEGLKVTPQSSFPAFILLLIIYIFIMVSNISLTALICLDRSLHQPMYLLFCNMSINDVFGASTIIPRLLSDIFILTKDRYITYKECVIQAFCAHFHAGTSHSVLMVMAFDRYVAICNPLHYAAIMTNKMVLKLTLLAWFLALGSVVILIGLNVRLSRCKRAIFNPFCDNASLFKLSCDNIIINHIYGLGSAVLILGSSIGSITITYLKITMVCLTSKNRVLNSRALQTCATHLAVYLIMLGSSFAPMVLHRFPKSSDSAKLASILFHVVPPALNAVIYGLQIKEVRQRIIKSLYNNKVSNFTF</sequence>
<feature type="transmembrane region" description="Helical" evidence="13">
    <location>
        <begin position="273"/>
        <end position="292"/>
    </location>
</feature>
<feature type="transmembrane region" description="Helical" evidence="13">
    <location>
        <begin position="26"/>
        <end position="50"/>
    </location>
</feature>
<evidence type="ECO:0000256" key="11">
    <source>
        <dbReference type="ARBA" id="ARBA00023180"/>
    </source>
</evidence>
<dbReference type="Ensembl" id="ENSGMOT00000022325.2">
    <property type="protein sequence ID" value="ENSGMOP00000021807.2"/>
    <property type="gene ID" value="ENSGMOG00000020320.2"/>
</dbReference>
<evidence type="ECO:0000256" key="6">
    <source>
        <dbReference type="ARBA" id="ARBA00022989"/>
    </source>
</evidence>
<feature type="domain" description="G-protein coupled receptors family 1 profile" evidence="14">
    <location>
        <begin position="40"/>
        <end position="290"/>
    </location>
</feature>
<dbReference type="Proteomes" id="UP000694546">
    <property type="component" value="Chromosome 7"/>
</dbReference>
<dbReference type="OMA" id="FIMISNT"/>
<feature type="transmembrane region" description="Helical" evidence="13">
    <location>
        <begin position="197"/>
        <end position="219"/>
    </location>
</feature>
<dbReference type="FunFam" id="1.20.1070.10:FF:000024">
    <property type="entry name" value="Olfactory receptor"/>
    <property type="match status" value="1"/>
</dbReference>
<dbReference type="PROSITE" id="PS50262">
    <property type="entry name" value="G_PROTEIN_RECEP_F1_2"/>
    <property type="match status" value="1"/>
</dbReference>
<keyword evidence="8 13" id="KW-0472">Membrane</keyword>
<dbReference type="InterPro" id="IPR052921">
    <property type="entry name" value="GPCR1_Superfamily_Member"/>
</dbReference>
<keyword evidence="3" id="KW-0716">Sensory transduction</keyword>
<feature type="transmembrane region" description="Helical" evidence="13">
    <location>
        <begin position="147"/>
        <end position="167"/>
    </location>
</feature>
<evidence type="ECO:0000313" key="15">
    <source>
        <dbReference type="Ensembl" id="ENSGMOP00000021807.2"/>
    </source>
</evidence>
<keyword evidence="2" id="KW-1003">Cell membrane</keyword>
<keyword evidence="16" id="KW-1185">Reference proteome</keyword>
<evidence type="ECO:0000256" key="9">
    <source>
        <dbReference type="ARBA" id="ARBA00023157"/>
    </source>
</evidence>
<dbReference type="Gene3D" id="1.20.1070.10">
    <property type="entry name" value="Rhodopsin 7-helix transmembrane proteins"/>
    <property type="match status" value="1"/>
</dbReference>
<keyword evidence="7" id="KW-0297">G-protein coupled receptor</keyword>
<keyword evidence="12" id="KW-0807">Transducer</keyword>
<dbReference type="GO" id="GO:0004930">
    <property type="term" value="F:G protein-coupled receptor activity"/>
    <property type="evidence" value="ECO:0007669"/>
    <property type="project" value="UniProtKB-KW"/>
</dbReference>
<evidence type="ECO:0000259" key="14">
    <source>
        <dbReference type="PROSITE" id="PS50262"/>
    </source>
</evidence>
<protein>
    <recommendedName>
        <fullName evidence="14">G-protein coupled receptors family 1 profile domain-containing protein</fullName>
    </recommendedName>
</protein>
<dbReference type="Pfam" id="PF13853">
    <property type="entry name" value="7tm_4"/>
    <property type="match status" value="1"/>
</dbReference>
<organism evidence="15 16">
    <name type="scientific">Gadus morhua</name>
    <name type="common">Atlantic cod</name>
    <dbReference type="NCBI Taxonomy" id="8049"/>
    <lineage>
        <taxon>Eukaryota</taxon>
        <taxon>Metazoa</taxon>
        <taxon>Chordata</taxon>
        <taxon>Craniata</taxon>
        <taxon>Vertebrata</taxon>
        <taxon>Euteleostomi</taxon>
        <taxon>Actinopterygii</taxon>
        <taxon>Neopterygii</taxon>
        <taxon>Teleostei</taxon>
        <taxon>Neoteleostei</taxon>
        <taxon>Acanthomorphata</taxon>
        <taxon>Zeiogadaria</taxon>
        <taxon>Gadariae</taxon>
        <taxon>Gadiformes</taxon>
        <taxon>Gadoidei</taxon>
        <taxon>Gadidae</taxon>
        <taxon>Gadus</taxon>
    </lineage>
</organism>
<feature type="transmembrane region" description="Helical" evidence="13">
    <location>
        <begin position="240"/>
        <end position="261"/>
    </location>
</feature>
<keyword evidence="5" id="KW-0552">Olfaction</keyword>
<dbReference type="GO" id="GO:0005886">
    <property type="term" value="C:plasma membrane"/>
    <property type="evidence" value="ECO:0007669"/>
    <property type="project" value="UniProtKB-SubCell"/>
</dbReference>
<reference evidence="15" key="2">
    <citation type="submission" date="2025-09" db="UniProtKB">
        <authorList>
            <consortium name="Ensembl"/>
        </authorList>
    </citation>
    <scope>IDENTIFICATION</scope>
</reference>
<dbReference type="GO" id="GO:0005549">
    <property type="term" value="F:odorant binding"/>
    <property type="evidence" value="ECO:0007669"/>
    <property type="project" value="TreeGrafter"/>
</dbReference>
<evidence type="ECO:0000256" key="7">
    <source>
        <dbReference type="ARBA" id="ARBA00023040"/>
    </source>
</evidence>
<dbReference type="PANTHER" id="PTHR26451:SF109">
    <property type="entry name" value="ODORANT RECEPTOR-RELATED"/>
    <property type="match status" value="1"/>
</dbReference>
<evidence type="ECO:0000256" key="2">
    <source>
        <dbReference type="ARBA" id="ARBA00022475"/>
    </source>
</evidence>
<keyword evidence="6 13" id="KW-1133">Transmembrane helix</keyword>
<proteinExistence type="predicted"/>
<evidence type="ECO:0000256" key="13">
    <source>
        <dbReference type="SAM" id="Phobius"/>
    </source>
</evidence>
<keyword evidence="9" id="KW-1015">Disulfide bond</keyword>
<keyword evidence="4 13" id="KW-0812">Transmembrane</keyword>
<evidence type="ECO:0000256" key="10">
    <source>
        <dbReference type="ARBA" id="ARBA00023170"/>
    </source>
</evidence>
<dbReference type="PRINTS" id="PR00245">
    <property type="entry name" value="OLFACTORYR"/>
</dbReference>
<dbReference type="GO" id="GO:0004984">
    <property type="term" value="F:olfactory receptor activity"/>
    <property type="evidence" value="ECO:0007669"/>
    <property type="project" value="InterPro"/>
</dbReference>
<dbReference type="InterPro" id="IPR017452">
    <property type="entry name" value="GPCR_Rhodpsn_7TM"/>
</dbReference>
<keyword evidence="11" id="KW-0325">Glycoprotein</keyword>
<keyword evidence="10" id="KW-0675">Receptor</keyword>
<dbReference type="AlphaFoldDB" id="A0A8C4ZUU2"/>
<dbReference type="PANTHER" id="PTHR26451">
    <property type="entry name" value="G_PROTEIN_RECEP_F1_2 DOMAIN-CONTAINING PROTEIN"/>
    <property type="match status" value="1"/>
</dbReference>
<accession>A0A8C4ZUU2</accession>
<evidence type="ECO:0000313" key="16">
    <source>
        <dbReference type="Proteomes" id="UP000694546"/>
    </source>
</evidence>
<dbReference type="GeneTree" id="ENSGT00940000162761"/>
<dbReference type="InterPro" id="IPR000725">
    <property type="entry name" value="Olfact_rcpt"/>
</dbReference>
<evidence type="ECO:0000256" key="3">
    <source>
        <dbReference type="ARBA" id="ARBA00022606"/>
    </source>
</evidence>